<sequence>MRGGASAVCAFAFARRTCGTDAEKFRDPVHPRTRFGRKQEVAGPDLRSAGSPGPCFLYGLSGVGAAEAVAVAPGTATERAVGGARVVRRHPQPPLTAQAAYPFGGIRVASWSKESQ</sequence>
<dbReference type="Proteomes" id="UP001501637">
    <property type="component" value="Unassembled WGS sequence"/>
</dbReference>
<evidence type="ECO:0000313" key="1">
    <source>
        <dbReference type="EMBL" id="GAA3115865.1"/>
    </source>
</evidence>
<name>A0ABP6MKW8_9ACTN</name>
<gene>
    <name evidence="1" type="ORF">GCM10010449_42420</name>
</gene>
<dbReference type="EMBL" id="BAAAUG010000077">
    <property type="protein sequence ID" value="GAA3115865.1"/>
    <property type="molecule type" value="Genomic_DNA"/>
</dbReference>
<comment type="caution">
    <text evidence="1">The sequence shown here is derived from an EMBL/GenBank/DDBJ whole genome shotgun (WGS) entry which is preliminary data.</text>
</comment>
<proteinExistence type="predicted"/>
<protein>
    <submittedName>
        <fullName evidence="1">Uncharacterized protein</fullName>
    </submittedName>
</protein>
<evidence type="ECO:0000313" key="2">
    <source>
        <dbReference type="Proteomes" id="UP001501637"/>
    </source>
</evidence>
<organism evidence="1 2">
    <name type="scientific">Streptomyces rectiviolaceus</name>
    <dbReference type="NCBI Taxonomy" id="332591"/>
    <lineage>
        <taxon>Bacteria</taxon>
        <taxon>Bacillati</taxon>
        <taxon>Actinomycetota</taxon>
        <taxon>Actinomycetes</taxon>
        <taxon>Kitasatosporales</taxon>
        <taxon>Streptomycetaceae</taxon>
        <taxon>Streptomyces</taxon>
    </lineage>
</organism>
<accession>A0ABP6MKW8</accession>
<keyword evidence="2" id="KW-1185">Reference proteome</keyword>
<reference evidence="2" key="1">
    <citation type="journal article" date="2019" name="Int. J. Syst. Evol. Microbiol.">
        <title>The Global Catalogue of Microorganisms (GCM) 10K type strain sequencing project: providing services to taxonomists for standard genome sequencing and annotation.</title>
        <authorList>
            <consortium name="The Broad Institute Genomics Platform"/>
            <consortium name="The Broad Institute Genome Sequencing Center for Infectious Disease"/>
            <person name="Wu L."/>
            <person name="Ma J."/>
        </authorList>
    </citation>
    <scope>NUCLEOTIDE SEQUENCE [LARGE SCALE GENOMIC DNA]</scope>
    <source>
        <strain evidence="2">JCM 9092</strain>
    </source>
</reference>